<dbReference type="InterPro" id="IPR036397">
    <property type="entry name" value="RNaseH_sf"/>
</dbReference>
<feature type="domain" description="RNase H type-1" evidence="1">
    <location>
        <begin position="79"/>
        <end position="166"/>
    </location>
</feature>
<evidence type="ECO:0000313" key="2">
    <source>
        <dbReference type="EMBL" id="KAH1033471.1"/>
    </source>
</evidence>
<comment type="caution">
    <text evidence="2">The sequence shown here is derived from an EMBL/GenBank/DDBJ whole genome shotgun (WGS) entry which is preliminary data.</text>
</comment>
<dbReference type="EMBL" id="JAIQCV010000013">
    <property type="protein sequence ID" value="KAH1033471.1"/>
    <property type="molecule type" value="Genomic_DNA"/>
</dbReference>
<dbReference type="InterPro" id="IPR053151">
    <property type="entry name" value="RNase_H-like"/>
</dbReference>
<dbReference type="InterPro" id="IPR012337">
    <property type="entry name" value="RNaseH-like_sf"/>
</dbReference>
<dbReference type="PANTHER" id="PTHR47723:SF19">
    <property type="entry name" value="POLYNUCLEOTIDYL TRANSFERASE, RIBONUCLEASE H-LIKE SUPERFAMILY PROTEIN"/>
    <property type="match status" value="1"/>
</dbReference>
<proteinExistence type="predicted"/>
<protein>
    <recommendedName>
        <fullName evidence="1">RNase H type-1 domain-containing protein</fullName>
    </recommendedName>
</protein>
<name>A0A9D3ZH70_9ROSI</name>
<dbReference type="GO" id="GO:0003676">
    <property type="term" value="F:nucleic acid binding"/>
    <property type="evidence" value="ECO:0007669"/>
    <property type="project" value="InterPro"/>
</dbReference>
<dbReference type="AlphaFoldDB" id="A0A9D3ZH70"/>
<evidence type="ECO:0000313" key="3">
    <source>
        <dbReference type="Proteomes" id="UP000828251"/>
    </source>
</evidence>
<dbReference type="InterPro" id="IPR044730">
    <property type="entry name" value="RNase_H-like_dom_plant"/>
</dbReference>
<dbReference type="CDD" id="cd06222">
    <property type="entry name" value="RNase_H_like"/>
    <property type="match status" value="1"/>
</dbReference>
<dbReference type="Pfam" id="PF13456">
    <property type="entry name" value="RVT_3"/>
    <property type="match status" value="1"/>
</dbReference>
<gene>
    <name evidence="2" type="ORF">J1N35_045645</name>
</gene>
<dbReference type="InterPro" id="IPR002156">
    <property type="entry name" value="RNaseH_domain"/>
</dbReference>
<dbReference type="Proteomes" id="UP000828251">
    <property type="component" value="Unassembled WGS sequence"/>
</dbReference>
<dbReference type="GO" id="GO:0004523">
    <property type="term" value="F:RNA-DNA hybrid ribonuclease activity"/>
    <property type="evidence" value="ECO:0007669"/>
    <property type="project" value="InterPro"/>
</dbReference>
<organism evidence="2 3">
    <name type="scientific">Gossypium stocksii</name>
    <dbReference type="NCBI Taxonomy" id="47602"/>
    <lineage>
        <taxon>Eukaryota</taxon>
        <taxon>Viridiplantae</taxon>
        <taxon>Streptophyta</taxon>
        <taxon>Embryophyta</taxon>
        <taxon>Tracheophyta</taxon>
        <taxon>Spermatophyta</taxon>
        <taxon>Magnoliopsida</taxon>
        <taxon>eudicotyledons</taxon>
        <taxon>Gunneridae</taxon>
        <taxon>Pentapetalae</taxon>
        <taxon>rosids</taxon>
        <taxon>malvids</taxon>
        <taxon>Malvales</taxon>
        <taxon>Malvaceae</taxon>
        <taxon>Malvoideae</taxon>
        <taxon>Gossypium</taxon>
    </lineage>
</organism>
<sequence length="202" mass="23009">MVGFLQTCNSFPLTRRLIFLGPVSLGSFFGPNDIINVFYCWAKQFLYAPSEVWESQPEQIPRYQKSGMYVFLNTDGAVHSVSGLSAAELWGLLDGLLIAQKQGYNEVIIRLDNLENVISIRDSQSSVSSNVLIRRIQQVLASEEFWSLTYVPSESNQVADALAKMALSRVEYLRIFESPPNRIKEILQEENFIDYPHLNYSM</sequence>
<reference evidence="2 3" key="1">
    <citation type="journal article" date="2021" name="Plant Biotechnol. J.">
        <title>Multi-omics assisted identification of the key and species-specific regulatory components of drought-tolerant mechanisms in Gossypium stocksii.</title>
        <authorList>
            <person name="Yu D."/>
            <person name="Ke L."/>
            <person name="Zhang D."/>
            <person name="Wu Y."/>
            <person name="Sun Y."/>
            <person name="Mei J."/>
            <person name="Sun J."/>
            <person name="Sun Y."/>
        </authorList>
    </citation>
    <scope>NUCLEOTIDE SEQUENCE [LARGE SCALE GENOMIC DNA]</scope>
    <source>
        <strain evidence="3">cv. E1</strain>
        <tissue evidence="2">Leaf</tissue>
    </source>
</reference>
<accession>A0A9D3ZH70</accession>
<dbReference type="OrthoDB" id="977397at2759"/>
<dbReference type="PANTHER" id="PTHR47723">
    <property type="entry name" value="OS05G0353850 PROTEIN"/>
    <property type="match status" value="1"/>
</dbReference>
<evidence type="ECO:0000259" key="1">
    <source>
        <dbReference type="Pfam" id="PF13456"/>
    </source>
</evidence>
<keyword evidence="3" id="KW-1185">Reference proteome</keyword>
<dbReference type="SUPFAM" id="SSF53098">
    <property type="entry name" value="Ribonuclease H-like"/>
    <property type="match status" value="1"/>
</dbReference>
<dbReference type="Gene3D" id="3.30.420.10">
    <property type="entry name" value="Ribonuclease H-like superfamily/Ribonuclease H"/>
    <property type="match status" value="1"/>
</dbReference>